<accession>A0ABD0S0Y1</accession>
<evidence type="ECO:0000313" key="2">
    <source>
        <dbReference type="EMBL" id="KAL0204450.1"/>
    </source>
</evidence>
<sequence>TTGTHDKGPAGQKELGLQDLSEAFSPEMKDSCVADVTLRKRHQSLSGIMMHLDSVGSSPEVLEMNSTTLDTNAQIPHQPGVLKNPEDVPQDHTQITARESSSSENNTRPSADLQDKLTSSLNDFKDEHSSDLQLRGSDGEQDEDLSHVKDRNQERFSSDGMSDLSVSASAGQIPPELKIHQTQEKTGETP</sequence>
<feature type="non-terminal residue" evidence="2">
    <location>
        <position position="1"/>
    </location>
</feature>
<organism evidence="2 3">
    <name type="scientific">Cirrhinus mrigala</name>
    <name type="common">Mrigala</name>
    <dbReference type="NCBI Taxonomy" id="683832"/>
    <lineage>
        <taxon>Eukaryota</taxon>
        <taxon>Metazoa</taxon>
        <taxon>Chordata</taxon>
        <taxon>Craniata</taxon>
        <taxon>Vertebrata</taxon>
        <taxon>Euteleostomi</taxon>
        <taxon>Actinopterygii</taxon>
        <taxon>Neopterygii</taxon>
        <taxon>Teleostei</taxon>
        <taxon>Ostariophysi</taxon>
        <taxon>Cypriniformes</taxon>
        <taxon>Cyprinidae</taxon>
        <taxon>Labeoninae</taxon>
        <taxon>Labeonini</taxon>
        <taxon>Cirrhinus</taxon>
    </lineage>
</organism>
<feature type="compositionally biased region" description="Basic and acidic residues" evidence="1">
    <location>
        <begin position="177"/>
        <end position="190"/>
    </location>
</feature>
<feature type="non-terminal residue" evidence="2">
    <location>
        <position position="190"/>
    </location>
</feature>
<dbReference type="Proteomes" id="UP001529510">
    <property type="component" value="Unassembled WGS sequence"/>
</dbReference>
<dbReference type="AlphaFoldDB" id="A0ABD0S0Y1"/>
<feature type="compositionally biased region" description="Polar residues" evidence="1">
    <location>
        <begin position="64"/>
        <end position="75"/>
    </location>
</feature>
<comment type="caution">
    <text evidence="2">The sequence shown here is derived from an EMBL/GenBank/DDBJ whole genome shotgun (WGS) entry which is preliminary data.</text>
</comment>
<name>A0ABD0S0Y1_CIRMR</name>
<feature type="region of interest" description="Disordered" evidence="1">
    <location>
        <begin position="59"/>
        <end position="190"/>
    </location>
</feature>
<proteinExistence type="predicted"/>
<reference evidence="2 3" key="1">
    <citation type="submission" date="2024-05" db="EMBL/GenBank/DDBJ databases">
        <title>Genome sequencing and assembly of Indian major carp, Cirrhinus mrigala (Hamilton, 1822).</title>
        <authorList>
            <person name="Mohindra V."/>
            <person name="Chowdhury L.M."/>
            <person name="Lal K."/>
            <person name="Jena J.K."/>
        </authorList>
    </citation>
    <scope>NUCLEOTIDE SEQUENCE [LARGE SCALE GENOMIC DNA]</scope>
    <source>
        <strain evidence="2">CM1030</strain>
        <tissue evidence="2">Blood</tissue>
    </source>
</reference>
<evidence type="ECO:0000256" key="1">
    <source>
        <dbReference type="SAM" id="MobiDB-lite"/>
    </source>
</evidence>
<feature type="compositionally biased region" description="Polar residues" evidence="1">
    <location>
        <begin position="91"/>
        <end position="109"/>
    </location>
</feature>
<keyword evidence="3" id="KW-1185">Reference proteome</keyword>
<protein>
    <submittedName>
        <fullName evidence="2">Uncharacterized protein</fullName>
    </submittedName>
</protein>
<feature type="compositionally biased region" description="Basic and acidic residues" evidence="1">
    <location>
        <begin position="144"/>
        <end position="157"/>
    </location>
</feature>
<dbReference type="EMBL" id="JAMKFB020000001">
    <property type="protein sequence ID" value="KAL0204450.1"/>
    <property type="molecule type" value="Genomic_DNA"/>
</dbReference>
<evidence type="ECO:0000313" key="3">
    <source>
        <dbReference type="Proteomes" id="UP001529510"/>
    </source>
</evidence>
<gene>
    <name evidence="2" type="ORF">M9458_002468</name>
</gene>